<dbReference type="GO" id="GO:0038039">
    <property type="term" value="C:G protein-coupled receptor heterodimeric complex"/>
    <property type="evidence" value="ECO:0007669"/>
    <property type="project" value="TreeGrafter"/>
</dbReference>
<evidence type="ECO:0000256" key="1">
    <source>
        <dbReference type="ARBA" id="ARBA00023040"/>
    </source>
</evidence>
<evidence type="ECO:0000256" key="5">
    <source>
        <dbReference type="SAM" id="MobiDB-lite"/>
    </source>
</evidence>
<evidence type="ECO:0000256" key="3">
    <source>
        <dbReference type="ARBA" id="ARBA00023180"/>
    </source>
</evidence>
<evidence type="ECO:0000256" key="6">
    <source>
        <dbReference type="SAM" id="Phobius"/>
    </source>
</evidence>
<proteinExistence type="predicted"/>
<evidence type="ECO:0000313" key="7">
    <source>
        <dbReference type="Proteomes" id="UP000095280"/>
    </source>
</evidence>
<evidence type="ECO:0000313" key="8">
    <source>
        <dbReference type="WBParaSite" id="maker-unitig_20835-snap-gene-0.2-mRNA-1"/>
    </source>
</evidence>
<dbReference type="AlphaFoldDB" id="A0A1I8F522"/>
<evidence type="ECO:0000256" key="4">
    <source>
        <dbReference type="ARBA" id="ARBA00023224"/>
    </source>
</evidence>
<organism evidence="7 8">
    <name type="scientific">Macrostomum lignano</name>
    <dbReference type="NCBI Taxonomy" id="282301"/>
    <lineage>
        <taxon>Eukaryota</taxon>
        <taxon>Metazoa</taxon>
        <taxon>Spiralia</taxon>
        <taxon>Lophotrochozoa</taxon>
        <taxon>Platyhelminthes</taxon>
        <taxon>Rhabditophora</taxon>
        <taxon>Macrostomorpha</taxon>
        <taxon>Macrostomida</taxon>
        <taxon>Macrostomidae</taxon>
        <taxon>Macrostomum</taxon>
    </lineage>
</organism>
<reference evidence="8" key="1">
    <citation type="submission" date="2016-11" db="UniProtKB">
        <authorList>
            <consortium name="WormBaseParasite"/>
        </authorList>
    </citation>
    <scope>IDENTIFICATION</scope>
</reference>
<keyword evidence="7" id="KW-1185">Reference proteome</keyword>
<feature type="region of interest" description="Disordered" evidence="5">
    <location>
        <begin position="456"/>
        <end position="488"/>
    </location>
</feature>
<keyword evidence="4" id="KW-0807">Transducer</keyword>
<protein>
    <submittedName>
        <fullName evidence="8">Protein kinase domain-containing protein</fullName>
    </submittedName>
</protein>
<dbReference type="PANTHER" id="PTHR10519">
    <property type="entry name" value="GABA-B RECEPTOR"/>
    <property type="match status" value="1"/>
</dbReference>
<keyword evidence="6" id="KW-1133">Transmembrane helix</keyword>
<dbReference type="InterPro" id="IPR002455">
    <property type="entry name" value="GPCR3_GABA-B"/>
</dbReference>
<keyword evidence="6" id="KW-0812">Transmembrane</keyword>
<keyword evidence="3" id="KW-0325">Glycoprotein</keyword>
<keyword evidence="1" id="KW-0297">G-protein coupled receptor</keyword>
<evidence type="ECO:0000256" key="2">
    <source>
        <dbReference type="ARBA" id="ARBA00023170"/>
    </source>
</evidence>
<keyword evidence="2" id="KW-0675">Receptor</keyword>
<dbReference type="Proteomes" id="UP000095280">
    <property type="component" value="Unplaced"/>
</dbReference>
<dbReference type="GO" id="GO:0004965">
    <property type="term" value="F:G protein-coupled GABA receptor activity"/>
    <property type="evidence" value="ECO:0007669"/>
    <property type="project" value="InterPro"/>
</dbReference>
<sequence>RVDRPTCSGRSCQPPAPHPDAVLGGPGSLVWQSTVSYPQCIHSTVFLMAFLDVLFVDREQRDRTLRPLAQPLLWYPRVFSDDTTFTSGDAPIALLLASHHAMSELRRSGCGRSGFGRSWRSVVGVVVVGVAVVGVVVVGVVLVGVVLVGVVVVGVVVVGVVVVGVVVVGVVVVGVVVVGVVVVGVVVVGVVVGRSGCGRVVVVGVVVVGVVDGRSGCGRSDSRRQLMARRTQQRGSPRVSNACEASQLSEAGVARWAPGRPIRKLMRRFSLEFILAIFVGAPMEHHWKAKYFCQCVKTGRVGSPGAQAGCLAQKMMAISEARSRYSNPQLAPGLAQRQRVHLPLASLRKAASAGPTLSSNGVLSASYINGNLSHLFPRFELTSPILLLMGKCGRKNSLTFSHPQFGTGSAAKAFMNGRLPAAARNKALPAFRGRVLGSQSQIVADIAQYYYPARRPAHQTQPPDQPPDQPRTQPRPATKTGHCLPLDPSVQRLKPRLLTGSPTEDFEARLTKNRLTSVKIIFRAATQMRSECVLCCEVESDGAALSSEVNGLYGREVLPHPDGVSVHHAEAFRAGSLPERLTGAESGGLHRSSTALVLDPSIIESQIGIAEKHAAVGLNLLGHVFRLLPPRRQRRGVGGSSNVRFRLADDTAAALALNETMQRSDTRRPCSWRTSSFKAELFASLTAAGLPGLSRVKFDERGRPVIKVEFYQLRSAHWLPKRGASFRNRIRIAYLTRDLVAKYDPISRRISWIKELWFSGRPPSHHHQPPRWAWALSVAAVAVNFHYRKLRLIKMSSPLVNNVDWRWLPACATLSCIVMAANSQWSTSALKCWAQTGPADPRLLSRLSAPCWRRPWRVHRIFTNVKLRKMEAEDGTGATPGSCEVRIGAAERVASAPNAGGVALIFAWETPRVQLEALNDSKTIGVCVDGADRRGAALRAARLRPELRVILLAACIILCAHHTLLLVFGKQGLPAGEVSGRQLLREWPPPKARSGWPWQQAVMAKQPYKQRNKTI</sequence>
<name>A0A1I8F522_9PLAT</name>
<dbReference type="PANTHER" id="PTHR10519:SF20">
    <property type="entry name" value="G-PROTEIN COUPLED RECEPTOR 156-RELATED"/>
    <property type="match status" value="1"/>
</dbReference>
<feature type="transmembrane region" description="Helical" evidence="6">
    <location>
        <begin position="122"/>
        <end position="155"/>
    </location>
</feature>
<accession>A0A1I8F522</accession>
<keyword evidence="6" id="KW-0472">Membrane</keyword>
<feature type="transmembrane region" description="Helical" evidence="6">
    <location>
        <begin position="161"/>
        <end position="192"/>
    </location>
</feature>
<dbReference type="WBParaSite" id="maker-unitig_20835-snap-gene-0.2-mRNA-1">
    <property type="protein sequence ID" value="maker-unitig_20835-snap-gene-0.2-mRNA-1"/>
    <property type="gene ID" value="maker-unitig_20835-snap-gene-0.2"/>
</dbReference>